<evidence type="ECO:0000259" key="6">
    <source>
        <dbReference type="PROSITE" id="PS50109"/>
    </source>
</evidence>
<reference evidence="8 9" key="1">
    <citation type="journal article" date="2013" name="J. Microbiol.">
        <title>Mucilaginibacter ginsenosidivorax sp. nov., with ginsenoside converting activity isolated from sediment.</title>
        <authorList>
            <person name="Kim J.K."/>
            <person name="Choi T.E."/>
            <person name="Liu Q.M."/>
            <person name="Park H.Y."/>
            <person name="Yi T.H."/>
            <person name="Yoon M.H."/>
            <person name="Kim S.C."/>
            <person name="Im W.T."/>
        </authorList>
    </citation>
    <scope>NUCLEOTIDE SEQUENCE [LARGE SCALE GENOMIC DNA]</scope>
    <source>
        <strain evidence="8 9">KHI28</strain>
    </source>
</reference>
<dbReference type="Proteomes" id="UP000321362">
    <property type="component" value="Chromosome"/>
</dbReference>
<dbReference type="PRINTS" id="PR00344">
    <property type="entry name" value="BCTRLSENSOR"/>
</dbReference>
<name>A0A5B8VZK4_9SPHI</name>
<protein>
    <recommendedName>
        <fullName evidence="2">histidine kinase</fullName>
        <ecNumber evidence="2">2.7.13.3</ecNumber>
    </recommendedName>
</protein>
<evidence type="ECO:0000259" key="7">
    <source>
        <dbReference type="PROSITE" id="PS50113"/>
    </source>
</evidence>
<dbReference type="Gene3D" id="1.10.287.130">
    <property type="match status" value="1"/>
</dbReference>
<dbReference type="PANTHER" id="PTHR43304:SF1">
    <property type="entry name" value="PAC DOMAIN-CONTAINING PROTEIN"/>
    <property type="match status" value="1"/>
</dbReference>
<dbReference type="SUPFAM" id="SSF55874">
    <property type="entry name" value="ATPase domain of HSP90 chaperone/DNA topoisomerase II/histidine kinase"/>
    <property type="match status" value="1"/>
</dbReference>
<evidence type="ECO:0000256" key="2">
    <source>
        <dbReference type="ARBA" id="ARBA00012438"/>
    </source>
</evidence>
<keyword evidence="3" id="KW-0597">Phosphoprotein</keyword>
<feature type="domain" description="PAC" evidence="7">
    <location>
        <begin position="1"/>
        <end position="47"/>
    </location>
</feature>
<dbReference type="PROSITE" id="PS50109">
    <property type="entry name" value="HIS_KIN"/>
    <property type="match status" value="1"/>
</dbReference>
<dbReference type="KEGG" id="mgk:FSB76_13740"/>
<keyword evidence="4" id="KW-0808">Transferase</keyword>
<organism evidence="8 9">
    <name type="scientific">Mucilaginibacter ginsenosidivorax</name>
    <dbReference type="NCBI Taxonomy" id="862126"/>
    <lineage>
        <taxon>Bacteria</taxon>
        <taxon>Pseudomonadati</taxon>
        <taxon>Bacteroidota</taxon>
        <taxon>Sphingobacteriia</taxon>
        <taxon>Sphingobacteriales</taxon>
        <taxon>Sphingobacteriaceae</taxon>
        <taxon>Mucilaginibacter</taxon>
    </lineage>
</organism>
<dbReference type="InterPro" id="IPR000700">
    <property type="entry name" value="PAS-assoc_C"/>
</dbReference>
<evidence type="ECO:0000313" key="9">
    <source>
        <dbReference type="Proteomes" id="UP000321362"/>
    </source>
</evidence>
<dbReference type="InterPro" id="IPR036097">
    <property type="entry name" value="HisK_dim/P_sf"/>
</dbReference>
<dbReference type="EC" id="2.7.13.3" evidence="2"/>
<dbReference type="OrthoDB" id="9766459at2"/>
<evidence type="ECO:0000256" key="4">
    <source>
        <dbReference type="ARBA" id="ARBA00022679"/>
    </source>
</evidence>
<feature type="domain" description="Histidine kinase" evidence="6">
    <location>
        <begin position="65"/>
        <end position="278"/>
    </location>
</feature>
<evidence type="ECO:0000256" key="3">
    <source>
        <dbReference type="ARBA" id="ARBA00022553"/>
    </source>
</evidence>
<dbReference type="InterPro" id="IPR005467">
    <property type="entry name" value="His_kinase_dom"/>
</dbReference>
<dbReference type="SMART" id="SM00387">
    <property type="entry name" value="HATPase_c"/>
    <property type="match status" value="1"/>
</dbReference>
<dbReference type="InterPro" id="IPR036890">
    <property type="entry name" value="HATPase_C_sf"/>
</dbReference>
<dbReference type="EMBL" id="CP042437">
    <property type="protein sequence ID" value="QEC76954.1"/>
    <property type="molecule type" value="Genomic_DNA"/>
</dbReference>
<evidence type="ECO:0000313" key="8">
    <source>
        <dbReference type="EMBL" id="QEC76954.1"/>
    </source>
</evidence>
<dbReference type="SUPFAM" id="SSF47384">
    <property type="entry name" value="Homodimeric domain of signal transducing histidine kinase"/>
    <property type="match status" value="1"/>
</dbReference>
<dbReference type="Pfam" id="PF02518">
    <property type="entry name" value="HATPase_c"/>
    <property type="match status" value="1"/>
</dbReference>
<dbReference type="InterPro" id="IPR052162">
    <property type="entry name" value="Sensor_kinase/Photoreceptor"/>
</dbReference>
<dbReference type="Gene3D" id="3.30.565.10">
    <property type="entry name" value="Histidine kinase-like ATPase, C-terminal domain"/>
    <property type="match status" value="1"/>
</dbReference>
<keyword evidence="5 8" id="KW-0418">Kinase</keyword>
<dbReference type="RefSeq" id="WP_147054218.1">
    <property type="nucleotide sequence ID" value="NZ_CP042437.1"/>
</dbReference>
<comment type="catalytic activity">
    <reaction evidence="1">
        <text>ATP + protein L-histidine = ADP + protein N-phospho-L-histidine.</text>
        <dbReference type="EC" id="2.7.13.3"/>
    </reaction>
</comment>
<dbReference type="InterPro" id="IPR004358">
    <property type="entry name" value="Sig_transdc_His_kin-like_C"/>
</dbReference>
<dbReference type="InterPro" id="IPR003594">
    <property type="entry name" value="HATPase_dom"/>
</dbReference>
<sequence length="278" mass="31527">MKRPDGTTATVLRYMFPVVEDNGEINLVIGYGLNIADRKALEEKQAILVKQLSLQNTQLVDFCNIVSHNLRAPLVNMTMLVDFMKESTDPEELQLFIAKLDPVIKNLHTTFNELVESIRVKQDIEVEAETMNLQDVLERTLDSLGTEMNSQSVTISHDFDEAPDIYFPPKYLHSIFHNFLSNASKYRSPQRGLIINIKSSKVNNNIILQFADNGMGIDLVKHGQKLFKIGKVFHQHTDAKGFGLYMTKTQVEAMGGRIWVESVPDEGSTFYIEFTKQG</sequence>
<evidence type="ECO:0000256" key="5">
    <source>
        <dbReference type="ARBA" id="ARBA00022777"/>
    </source>
</evidence>
<accession>A0A5B8VZK4</accession>
<dbReference type="AlphaFoldDB" id="A0A5B8VZK4"/>
<dbReference type="GO" id="GO:0000155">
    <property type="term" value="F:phosphorelay sensor kinase activity"/>
    <property type="evidence" value="ECO:0007669"/>
    <property type="project" value="InterPro"/>
</dbReference>
<keyword evidence="9" id="KW-1185">Reference proteome</keyword>
<dbReference type="PROSITE" id="PS50113">
    <property type="entry name" value="PAC"/>
    <property type="match status" value="1"/>
</dbReference>
<evidence type="ECO:0000256" key="1">
    <source>
        <dbReference type="ARBA" id="ARBA00000085"/>
    </source>
</evidence>
<gene>
    <name evidence="8" type="ORF">FSB76_13740</name>
</gene>
<dbReference type="PANTHER" id="PTHR43304">
    <property type="entry name" value="PHYTOCHROME-LIKE PROTEIN CPH1"/>
    <property type="match status" value="1"/>
</dbReference>
<proteinExistence type="predicted"/>